<name>A0ABP3TXC5_9FLAO</name>
<gene>
    <name evidence="2" type="ORF">GCM10009430_15120</name>
</gene>
<organism evidence="2 3">
    <name type="scientific">Aquimarina litoralis</name>
    <dbReference type="NCBI Taxonomy" id="584605"/>
    <lineage>
        <taxon>Bacteria</taxon>
        <taxon>Pseudomonadati</taxon>
        <taxon>Bacteroidota</taxon>
        <taxon>Flavobacteriia</taxon>
        <taxon>Flavobacteriales</taxon>
        <taxon>Flavobacteriaceae</taxon>
        <taxon>Aquimarina</taxon>
    </lineage>
</organism>
<proteinExistence type="predicted"/>
<dbReference type="EMBL" id="BAAAGE010000001">
    <property type="protein sequence ID" value="GAA0717790.1"/>
    <property type="molecule type" value="Genomic_DNA"/>
</dbReference>
<feature type="signal peptide" evidence="1">
    <location>
        <begin position="1"/>
        <end position="20"/>
    </location>
</feature>
<evidence type="ECO:0000313" key="3">
    <source>
        <dbReference type="Proteomes" id="UP001501758"/>
    </source>
</evidence>
<feature type="chain" id="PRO_5045510956" description="DUF3108 domain-containing protein" evidence="1">
    <location>
        <begin position="21"/>
        <end position="203"/>
    </location>
</feature>
<protein>
    <recommendedName>
        <fullName evidence="4">DUF3108 domain-containing protein</fullName>
    </recommendedName>
</protein>
<evidence type="ECO:0008006" key="4">
    <source>
        <dbReference type="Google" id="ProtNLM"/>
    </source>
</evidence>
<evidence type="ECO:0000313" key="2">
    <source>
        <dbReference type="EMBL" id="GAA0717790.1"/>
    </source>
</evidence>
<sequence>MNLQACTLLLFLGVTIVGFAQQTATMTIEPGFENTDLQGLVSFENLFLDKLIFEGKAIKGKSYSIEIIEYINGKESSREILFDGRESDIFNIRSEKETMSFYAKLDQGKLKIQMHGNRFRSKKMYYDLTGSADIYTLKDFLGSKEKTTIDLEKKHPVLAIITPTVHKDGSSSYCEVVQCDIATDQLGKRFKIPHYFIVSIQFR</sequence>
<accession>A0ABP3TXC5</accession>
<dbReference type="RefSeq" id="WP_343911731.1">
    <property type="nucleotide sequence ID" value="NZ_BAAAGE010000001.1"/>
</dbReference>
<comment type="caution">
    <text evidence="2">The sequence shown here is derived from an EMBL/GenBank/DDBJ whole genome shotgun (WGS) entry which is preliminary data.</text>
</comment>
<reference evidence="3" key="1">
    <citation type="journal article" date="2019" name="Int. J. Syst. Evol. Microbiol.">
        <title>The Global Catalogue of Microorganisms (GCM) 10K type strain sequencing project: providing services to taxonomists for standard genome sequencing and annotation.</title>
        <authorList>
            <consortium name="The Broad Institute Genomics Platform"/>
            <consortium name="The Broad Institute Genome Sequencing Center for Infectious Disease"/>
            <person name="Wu L."/>
            <person name="Ma J."/>
        </authorList>
    </citation>
    <scope>NUCLEOTIDE SEQUENCE [LARGE SCALE GENOMIC DNA]</scope>
    <source>
        <strain evidence="3">JCM 15974</strain>
    </source>
</reference>
<evidence type="ECO:0000256" key="1">
    <source>
        <dbReference type="SAM" id="SignalP"/>
    </source>
</evidence>
<dbReference type="Proteomes" id="UP001501758">
    <property type="component" value="Unassembled WGS sequence"/>
</dbReference>
<keyword evidence="1" id="KW-0732">Signal</keyword>
<keyword evidence="3" id="KW-1185">Reference proteome</keyword>